<keyword evidence="3" id="KW-1185">Reference proteome</keyword>
<sequence>MSRLFRQKGGSRGAGSPDPDDPNLVVVVEAADETESASEVLARSPAWTPESPVVLRYRFAIGPTASRELSAPLEAEGWLLRTGTETEDAAPTAGQEPMTLIAQCVRLIDAVTCARENSRMVGLAQRHGANLLGWQALQPPSRSDRPRK</sequence>
<protein>
    <submittedName>
        <fullName evidence="2">Uncharacterized protein</fullName>
    </submittedName>
</protein>
<organism evidence="2 3">
    <name type="scientific">Actinopolyspora erythraea</name>
    <dbReference type="NCBI Taxonomy" id="414996"/>
    <lineage>
        <taxon>Bacteria</taxon>
        <taxon>Bacillati</taxon>
        <taxon>Actinomycetota</taxon>
        <taxon>Actinomycetes</taxon>
        <taxon>Actinopolysporales</taxon>
        <taxon>Actinopolysporaceae</taxon>
        <taxon>Actinopolyspora</taxon>
    </lineage>
</organism>
<proteinExistence type="predicted"/>
<comment type="caution">
    <text evidence="2">The sequence shown here is derived from an EMBL/GenBank/DDBJ whole genome shotgun (WGS) entry which is preliminary data.</text>
</comment>
<evidence type="ECO:0000313" key="2">
    <source>
        <dbReference type="EMBL" id="KGI81048.1"/>
    </source>
</evidence>
<feature type="region of interest" description="Disordered" evidence="1">
    <location>
        <begin position="1"/>
        <end position="23"/>
    </location>
</feature>
<dbReference type="EMBL" id="JPMV01000024">
    <property type="protein sequence ID" value="KGI81048.1"/>
    <property type="molecule type" value="Genomic_DNA"/>
</dbReference>
<dbReference type="Proteomes" id="UP000029737">
    <property type="component" value="Unassembled WGS sequence"/>
</dbReference>
<evidence type="ECO:0000313" key="3">
    <source>
        <dbReference type="Proteomes" id="UP000029737"/>
    </source>
</evidence>
<accession>A0ABR4X3M0</accession>
<gene>
    <name evidence="2" type="ORF">IL38_13505</name>
</gene>
<evidence type="ECO:0000256" key="1">
    <source>
        <dbReference type="SAM" id="MobiDB-lite"/>
    </source>
</evidence>
<reference evidence="2 3" key="1">
    <citation type="journal article" date="2014" name="PLoS ONE">
        <title>Identification and Characterization of a New Erythromycin Biosynthetic Gene Cluster in Actinopolyspora erythraea YIM90600, a Novel Erythronolide-Producing Halophilic Actinomycete Isolated from Salt Field.</title>
        <authorList>
            <person name="Chen D."/>
            <person name="Feng J."/>
            <person name="Huang L."/>
            <person name="Zhang Q."/>
            <person name="Wu J."/>
            <person name="Zhu X."/>
            <person name="Duan Y."/>
            <person name="Xu Z."/>
        </authorList>
    </citation>
    <scope>NUCLEOTIDE SEQUENCE [LARGE SCALE GENOMIC DNA]</scope>
    <source>
        <strain evidence="2 3">YIM90600</strain>
    </source>
</reference>
<name>A0ABR4X3M0_9ACTN</name>